<dbReference type="Proteomes" id="UP001501352">
    <property type="component" value="Unassembled WGS sequence"/>
</dbReference>
<keyword evidence="2" id="KW-1185">Reference proteome</keyword>
<sequence length="127" mass="13285">MAPLGYVARSTGEGVEALTLVYLVGPEYCGSGGCNLLILRRTTDGYDVLGETTVTQAPIRALSTRTNGLPDIGVHVRGGGVTDGYEAKLAFDGTRYPSNPTVAPAERVDGAEGITLITDDDPRTSLK</sequence>
<comment type="caution">
    <text evidence="1">The sequence shown here is derived from an EMBL/GenBank/DDBJ whole genome shotgun (WGS) entry which is preliminary data.</text>
</comment>
<gene>
    <name evidence="1" type="ORF">GCM10009422_26290</name>
</gene>
<dbReference type="RefSeq" id="WP_343794440.1">
    <property type="nucleotide sequence ID" value="NZ_BAAAGA010000006.1"/>
</dbReference>
<evidence type="ECO:0000313" key="2">
    <source>
        <dbReference type="Proteomes" id="UP001501352"/>
    </source>
</evidence>
<accession>A0ABP3SA66</accession>
<name>A0ABP3SA66_9CAUL</name>
<organism evidence="1 2">
    <name type="scientific">Brevundimonas kwangchunensis</name>
    <dbReference type="NCBI Taxonomy" id="322163"/>
    <lineage>
        <taxon>Bacteria</taxon>
        <taxon>Pseudomonadati</taxon>
        <taxon>Pseudomonadota</taxon>
        <taxon>Alphaproteobacteria</taxon>
        <taxon>Caulobacterales</taxon>
        <taxon>Caulobacteraceae</taxon>
        <taxon>Brevundimonas</taxon>
    </lineage>
</organism>
<protein>
    <submittedName>
        <fullName evidence="1">Uncharacterized protein</fullName>
    </submittedName>
</protein>
<dbReference type="EMBL" id="BAAAGA010000006">
    <property type="protein sequence ID" value="GAA0627946.1"/>
    <property type="molecule type" value="Genomic_DNA"/>
</dbReference>
<proteinExistence type="predicted"/>
<reference evidence="2" key="1">
    <citation type="journal article" date="2019" name="Int. J. Syst. Evol. Microbiol.">
        <title>The Global Catalogue of Microorganisms (GCM) 10K type strain sequencing project: providing services to taxonomists for standard genome sequencing and annotation.</title>
        <authorList>
            <consortium name="The Broad Institute Genomics Platform"/>
            <consortium name="The Broad Institute Genome Sequencing Center for Infectious Disease"/>
            <person name="Wu L."/>
            <person name="Ma J."/>
        </authorList>
    </citation>
    <scope>NUCLEOTIDE SEQUENCE [LARGE SCALE GENOMIC DNA]</scope>
    <source>
        <strain evidence="2">JCM 12928</strain>
    </source>
</reference>
<evidence type="ECO:0000313" key="1">
    <source>
        <dbReference type="EMBL" id="GAA0627946.1"/>
    </source>
</evidence>